<dbReference type="InterPro" id="IPR041581">
    <property type="entry name" value="Glyoxalase_6"/>
</dbReference>
<evidence type="ECO:0000256" key="1">
    <source>
        <dbReference type="SAM" id="MobiDB-lite"/>
    </source>
</evidence>
<sequence>MGLQVTEIVVAARDPEAQARFWAGLLGWSVSRGGWSVAAVSAHGLDLPLHFEVREEPKRGLDRTHLDLTSRSPEHQRELVDRALAGGATHLDVGQGPDADHVVLADPEGNEFCVIESWNAFLAGTGAVGALAGSGSRATGVFWSGALGWPLVWDQDDETAVQHPDGGPKITWGGEPVAPKQGPNRLQLTLEVSPGGRLVDEVDRLLQLGGTRADDGPSGARGSGGAVPMCDPDGNELWLRPPHDD</sequence>
<evidence type="ECO:0000259" key="2">
    <source>
        <dbReference type="PROSITE" id="PS51819"/>
    </source>
</evidence>
<dbReference type="EMBL" id="RBXT01000001">
    <property type="protein sequence ID" value="RKT77765.1"/>
    <property type="molecule type" value="Genomic_DNA"/>
</dbReference>
<dbReference type="PANTHER" id="PTHR35908:SF1">
    <property type="entry name" value="CONSERVED PROTEIN"/>
    <property type="match status" value="1"/>
</dbReference>
<dbReference type="AlphaFoldDB" id="A0A495XX99"/>
<comment type="caution">
    <text evidence="3">The sequence shown here is derived from an EMBL/GenBank/DDBJ whole genome shotgun (WGS) entry which is preliminary data.</text>
</comment>
<feature type="region of interest" description="Disordered" evidence="1">
    <location>
        <begin position="209"/>
        <end position="245"/>
    </location>
</feature>
<dbReference type="OrthoDB" id="5524593at2"/>
<dbReference type="InterPro" id="IPR037523">
    <property type="entry name" value="VOC_core"/>
</dbReference>
<dbReference type="Gene3D" id="3.10.180.10">
    <property type="entry name" value="2,3-Dihydroxybiphenyl 1,2-Dioxygenase, domain 1"/>
    <property type="match status" value="2"/>
</dbReference>
<organism evidence="3 4">
    <name type="scientific">Terracoccus luteus</name>
    <dbReference type="NCBI Taxonomy" id="53356"/>
    <lineage>
        <taxon>Bacteria</taxon>
        <taxon>Bacillati</taxon>
        <taxon>Actinomycetota</taxon>
        <taxon>Actinomycetes</taxon>
        <taxon>Micrococcales</taxon>
        <taxon>Intrasporangiaceae</taxon>
        <taxon>Terracoccus</taxon>
    </lineage>
</organism>
<name>A0A495XX99_9MICO</name>
<dbReference type="Pfam" id="PF18029">
    <property type="entry name" value="Glyoxalase_6"/>
    <property type="match status" value="2"/>
</dbReference>
<dbReference type="Proteomes" id="UP000278440">
    <property type="component" value="Unassembled WGS sequence"/>
</dbReference>
<dbReference type="SUPFAM" id="SSF54593">
    <property type="entry name" value="Glyoxalase/Bleomycin resistance protein/Dihydroxybiphenyl dioxygenase"/>
    <property type="match status" value="2"/>
</dbReference>
<dbReference type="InterPro" id="IPR029068">
    <property type="entry name" value="Glyas_Bleomycin-R_OHBP_Dase"/>
</dbReference>
<gene>
    <name evidence="3" type="ORF">DFJ68_1193</name>
</gene>
<dbReference type="PANTHER" id="PTHR35908">
    <property type="entry name" value="HYPOTHETICAL FUSION PROTEIN"/>
    <property type="match status" value="1"/>
</dbReference>
<keyword evidence="4" id="KW-1185">Reference proteome</keyword>
<dbReference type="RefSeq" id="WP_121031845.1">
    <property type="nucleotide sequence ID" value="NZ_RBXT01000001.1"/>
</dbReference>
<proteinExistence type="predicted"/>
<accession>A0A495XX99</accession>
<dbReference type="PROSITE" id="PS51819">
    <property type="entry name" value="VOC"/>
    <property type="match status" value="1"/>
</dbReference>
<reference evidence="3 4" key="1">
    <citation type="submission" date="2018-10" db="EMBL/GenBank/DDBJ databases">
        <title>Sequencing the genomes of 1000 actinobacteria strains.</title>
        <authorList>
            <person name="Klenk H.-P."/>
        </authorList>
    </citation>
    <scope>NUCLEOTIDE SEQUENCE [LARGE SCALE GENOMIC DNA]</scope>
    <source>
        <strain evidence="3 4">DSM 44267</strain>
    </source>
</reference>
<dbReference type="CDD" id="cd06587">
    <property type="entry name" value="VOC"/>
    <property type="match status" value="1"/>
</dbReference>
<evidence type="ECO:0000313" key="4">
    <source>
        <dbReference type="Proteomes" id="UP000278440"/>
    </source>
</evidence>
<protein>
    <recommendedName>
        <fullName evidence="2">VOC domain-containing protein</fullName>
    </recommendedName>
</protein>
<feature type="domain" description="VOC" evidence="2">
    <location>
        <begin position="4"/>
        <end position="117"/>
    </location>
</feature>
<evidence type="ECO:0000313" key="3">
    <source>
        <dbReference type="EMBL" id="RKT77765.1"/>
    </source>
</evidence>